<organism evidence="2 3">
    <name type="scientific">Clathrus columnatus</name>
    <dbReference type="NCBI Taxonomy" id="1419009"/>
    <lineage>
        <taxon>Eukaryota</taxon>
        <taxon>Fungi</taxon>
        <taxon>Dikarya</taxon>
        <taxon>Basidiomycota</taxon>
        <taxon>Agaricomycotina</taxon>
        <taxon>Agaricomycetes</taxon>
        <taxon>Phallomycetidae</taxon>
        <taxon>Phallales</taxon>
        <taxon>Clathraceae</taxon>
        <taxon>Clathrus</taxon>
    </lineage>
</organism>
<dbReference type="AlphaFoldDB" id="A0AAV5ACA6"/>
<accession>A0AAV5ACA6</accession>
<evidence type="ECO:0000313" key="3">
    <source>
        <dbReference type="Proteomes" id="UP001050691"/>
    </source>
</evidence>
<protein>
    <recommendedName>
        <fullName evidence="4">F-box domain-containing protein</fullName>
    </recommendedName>
</protein>
<evidence type="ECO:0000313" key="2">
    <source>
        <dbReference type="EMBL" id="GJJ10834.1"/>
    </source>
</evidence>
<gene>
    <name evidence="2" type="ORF">Clacol_005062</name>
</gene>
<keyword evidence="3" id="KW-1185">Reference proteome</keyword>
<feature type="region of interest" description="Disordered" evidence="1">
    <location>
        <begin position="505"/>
        <end position="524"/>
    </location>
</feature>
<sequence length="524" mass="60494">MPRTHPIFEILELIEAIVSWMPPHELIHTALVNQKWFHASIPYLWQSVSLKGALSPLGQWGMRRKGFCFIKTSTKTQWARFLMYSKHVRLLEGSSLEGRLLRAATRFRPSLATYLFPNLRVLTWKTMRELTDLSALISPSLQSFGLKVPELTVSSFQSICHLLTNRLNVLRCLQIEVVFTSQTDIECDHLLQQLLTHFATTLMWIQLPNIFYTEETLRRLHGVQRLCNLSIGTHHHSVIEEIPLSWTEPQLFKREGNFDSLKSFSFSGSQEKLCDKLLNRYILSALIDFTWHSCGHLDDADSFITTLVYSCPQLATLTIGDSQIYFHTRRLPPVIQWPTLRPLLRLKNLSALSLHCCRVQMAPRDLIELLTSREAPRTWKVLEIFHVTPLRVSDISTYSKHCPDLERLGINIDGYLLNYILPPSDHNEYDIDELTELHPLPRRRFSRLAVIDFAYSKFHWTTSLAVSSILLRISEIPIVAAGWDWPYWHDVSARVLARWEAGEGTRSDAGVRSGRSTPSSDERW</sequence>
<reference evidence="2" key="1">
    <citation type="submission" date="2021-10" db="EMBL/GenBank/DDBJ databases">
        <title>De novo Genome Assembly of Clathrus columnatus (Basidiomycota, Fungi) Using Illumina and Nanopore Sequence Data.</title>
        <authorList>
            <person name="Ogiso-Tanaka E."/>
            <person name="Itagaki H."/>
            <person name="Hosoya T."/>
            <person name="Hosaka K."/>
        </authorList>
    </citation>
    <scope>NUCLEOTIDE SEQUENCE</scope>
    <source>
        <strain evidence="2">MO-923</strain>
    </source>
</reference>
<name>A0AAV5ACA6_9AGAM</name>
<evidence type="ECO:0008006" key="4">
    <source>
        <dbReference type="Google" id="ProtNLM"/>
    </source>
</evidence>
<evidence type="ECO:0000256" key="1">
    <source>
        <dbReference type="SAM" id="MobiDB-lite"/>
    </source>
</evidence>
<feature type="compositionally biased region" description="Polar residues" evidence="1">
    <location>
        <begin position="514"/>
        <end position="524"/>
    </location>
</feature>
<comment type="caution">
    <text evidence="2">The sequence shown here is derived from an EMBL/GenBank/DDBJ whole genome shotgun (WGS) entry which is preliminary data.</text>
</comment>
<dbReference type="EMBL" id="BPWL01000005">
    <property type="protein sequence ID" value="GJJ10834.1"/>
    <property type="molecule type" value="Genomic_DNA"/>
</dbReference>
<dbReference type="InterPro" id="IPR036047">
    <property type="entry name" value="F-box-like_dom_sf"/>
</dbReference>
<dbReference type="Proteomes" id="UP001050691">
    <property type="component" value="Unassembled WGS sequence"/>
</dbReference>
<dbReference type="SUPFAM" id="SSF81383">
    <property type="entry name" value="F-box domain"/>
    <property type="match status" value="1"/>
</dbReference>
<proteinExistence type="predicted"/>